<dbReference type="SUPFAM" id="SSF55144">
    <property type="entry name" value="LigT-like"/>
    <property type="match status" value="1"/>
</dbReference>
<evidence type="ECO:0008006" key="3">
    <source>
        <dbReference type="Google" id="ProtNLM"/>
    </source>
</evidence>
<protein>
    <recommendedName>
        <fullName evidence="3">2'-5' RNA ligase family protein</fullName>
    </recommendedName>
</protein>
<keyword evidence="2" id="KW-1185">Reference proteome</keyword>
<accession>A0A840WT20</accession>
<dbReference type="EMBL" id="JACHDO010000001">
    <property type="protein sequence ID" value="MBB5494756.1"/>
    <property type="molecule type" value="Genomic_DNA"/>
</dbReference>
<dbReference type="Proteomes" id="UP000579647">
    <property type="component" value="Unassembled WGS sequence"/>
</dbReference>
<name>A0A840WT20_9ACTN</name>
<evidence type="ECO:0000313" key="2">
    <source>
        <dbReference type="Proteomes" id="UP000579647"/>
    </source>
</evidence>
<sequence>MLQPLDMASSRWPDRAVPHLYLLPDLADEHNAGFAQLAAGCHDLLAHQFSALMDPVPTRWWHATVRMLSPLHATVPSPETLHALARELQPHLDHQPPLTLQATPVLGPWSVRVGLEPTEHFTDPVRVCTQVAARVLGPEHSGDSYRRAHITAGYCHTAGDDAPLSAALRALGSRPLRLSSMSLVMAIQRQGPRRFE</sequence>
<dbReference type="InterPro" id="IPR009097">
    <property type="entry name" value="Cyclic_Pdiesterase"/>
</dbReference>
<proteinExistence type="predicted"/>
<gene>
    <name evidence="1" type="ORF">HNR07_005893</name>
</gene>
<comment type="caution">
    <text evidence="1">The sequence shown here is derived from an EMBL/GenBank/DDBJ whole genome shotgun (WGS) entry which is preliminary data.</text>
</comment>
<reference evidence="1 2" key="1">
    <citation type="submission" date="2020-08" db="EMBL/GenBank/DDBJ databases">
        <title>Sequencing the genomes of 1000 actinobacteria strains.</title>
        <authorList>
            <person name="Klenk H.-P."/>
        </authorList>
    </citation>
    <scope>NUCLEOTIDE SEQUENCE [LARGE SCALE GENOMIC DNA]</scope>
    <source>
        <strain evidence="1 2">DSM 44598</strain>
    </source>
</reference>
<dbReference type="AlphaFoldDB" id="A0A840WT20"/>
<organism evidence="1 2">
    <name type="scientific">Nocardiopsis metallicus</name>
    <dbReference type="NCBI Taxonomy" id="179819"/>
    <lineage>
        <taxon>Bacteria</taxon>
        <taxon>Bacillati</taxon>
        <taxon>Actinomycetota</taxon>
        <taxon>Actinomycetes</taxon>
        <taxon>Streptosporangiales</taxon>
        <taxon>Nocardiopsidaceae</taxon>
        <taxon>Nocardiopsis</taxon>
    </lineage>
</organism>
<evidence type="ECO:0000313" key="1">
    <source>
        <dbReference type="EMBL" id="MBB5494756.1"/>
    </source>
</evidence>
<dbReference type="RefSeq" id="WP_184368697.1">
    <property type="nucleotide sequence ID" value="NZ_BAAAKM010000063.1"/>
</dbReference>